<accession>A0A843U296</accession>
<dbReference type="EMBL" id="NMUH01000365">
    <property type="protein sequence ID" value="MQL77748.1"/>
    <property type="molecule type" value="Genomic_DNA"/>
</dbReference>
<organism evidence="1 2">
    <name type="scientific">Colocasia esculenta</name>
    <name type="common">Wild taro</name>
    <name type="synonym">Arum esculentum</name>
    <dbReference type="NCBI Taxonomy" id="4460"/>
    <lineage>
        <taxon>Eukaryota</taxon>
        <taxon>Viridiplantae</taxon>
        <taxon>Streptophyta</taxon>
        <taxon>Embryophyta</taxon>
        <taxon>Tracheophyta</taxon>
        <taxon>Spermatophyta</taxon>
        <taxon>Magnoliopsida</taxon>
        <taxon>Liliopsida</taxon>
        <taxon>Araceae</taxon>
        <taxon>Aroideae</taxon>
        <taxon>Colocasieae</taxon>
        <taxon>Colocasia</taxon>
    </lineage>
</organism>
<name>A0A843U296_COLES</name>
<protein>
    <submittedName>
        <fullName evidence="1">Uncharacterized protein</fullName>
    </submittedName>
</protein>
<reference evidence="1" key="1">
    <citation type="submission" date="2017-07" db="EMBL/GenBank/DDBJ databases">
        <title>Taro Niue Genome Assembly and Annotation.</title>
        <authorList>
            <person name="Atibalentja N."/>
            <person name="Keating K."/>
            <person name="Fields C.J."/>
        </authorList>
    </citation>
    <scope>NUCLEOTIDE SEQUENCE</scope>
    <source>
        <strain evidence="1">Niue_2</strain>
        <tissue evidence="1">Leaf</tissue>
    </source>
</reference>
<proteinExistence type="predicted"/>
<evidence type="ECO:0000313" key="2">
    <source>
        <dbReference type="Proteomes" id="UP000652761"/>
    </source>
</evidence>
<comment type="caution">
    <text evidence="1">The sequence shown here is derived from an EMBL/GenBank/DDBJ whole genome shotgun (WGS) entry which is preliminary data.</text>
</comment>
<dbReference type="Proteomes" id="UP000652761">
    <property type="component" value="Unassembled WGS sequence"/>
</dbReference>
<dbReference type="AlphaFoldDB" id="A0A843U296"/>
<evidence type="ECO:0000313" key="1">
    <source>
        <dbReference type="EMBL" id="MQL77748.1"/>
    </source>
</evidence>
<keyword evidence="2" id="KW-1185">Reference proteome</keyword>
<gene>
    <name evidence="1" type="ORF">Taro_010167</name>
</gene>
<sequence>MPRTVWSSTRRRPASPSSHCLAPYGPGTVWRGQAWDRSSARLRRLLLCYLCSYLALTRCEGETSQQRQGARRVEETGQ</sequence>